<feature type="region of interest" description="Disordered" evidence="11">
    <location>
        <begin position="1"/>
        <end position="71"/>
    </location>
</feature>
<keyword evidence="6" id="KW-0493">Microtubule</keyword>
<proteinExistence type="predicted"/>
<evidence type="ECO:0000256" key="11">
    <source>
        <dbReference type="SAM" id="MobiDB-lite"/>
    </source>
</evidence>
<evidence type="ECO:0000256" key="8">
    <source>
        <dbReference type="ARBA" id="ARBA00022927"/>
    </source>
</evidence>
<evidence type="ECO:0000256" key="4">
    <source>
        <dbReference type="ARBA" id="ARBA00022448"/>
    </source>
</evidence>
<reference evidence="12 13" key="1">
    <citation type="submission" date="2018-09" db="EMBL/GenBank/DDBJ databases">
        <title>A high-quality reference genome of wild soybean provides a powerful tool to mine soybean genomes.</title>
        <authorList>
            <person name="Xie M."/>
            <person name="Chung C.Y.L."/>
            <person name="Li M.-W."/>
            <person name="Wong F.-L."/>
            <person name="Chan T.-F."/>
            <person name="Lam H.-M."/>
        </authorList>
    </citation>
    <scope>NUCLEOTIDE SEQUENCE [LARGE SCALE GENOMIC DNA]</scope>
    <source>
        <strain evidence="13">cv. W05</strain>
        <tissue evidence="12">Hypocotyl of etiolated seedlings</tissue>
    </source>
</reference>
<evidence type="ECO:0000256" key="5">
    <source>
        <dbReference type="ARBA" id="ARBA00022490"/>
    </source>
</evidence>
<keyword evidence="5" id="KW-0963">Cytoplasm</keyword>
<accession>A0A445IWN4</accession>
<evidence type="ECO:0000256" key="3">
    <source>
        <dbReference type="ARBA" id="ARBA00015062"/>
    </source>
</evidence>
<dbReference type="Proteomes" id="UP000289340">
    <property type="component" value="Chromosome 9"/>
</dbReference>
<name>A0A445IWN4_GLYSO</name>
<evidence type="ECO:0000313" key="12">
    <source>
        <dbReference type="EMBL" id="RZB90561.1"/>
    </source>
</evidence>
<evidence type="ECO:0000256" key="9">
    <source>
        <dbReference type="ARBA" id="ARBA00023212"/>
    </source>
</evidence>
<dbReference type="Pfam" id="PF01221">
    <property type="entry name" value="Dynein_light"/>
    <property type="match status" value="1"/>
</dbReference>
<dbReference type="GO" id="GO:0007017">
    <property type="term" value="P:microtubule-based process"/>
    <property type="evidence" value="ECO:0007669"/>
    <property type="project" value="InterPro"/>
</dbReference>
<comment type="subcellular location">
    <subcellularLocation>
        <location evidence="2">Cytoplasm</location>
        <location evidence="2">Cytoskeleton</location>
    </subcellularLocation>
    <subcellularLocation>
        <location evidence="1">Nucleus</location>
    </subcellularLocation>
</comment>
<evidence type="ECO:0000313" key="13">
    <source>
        <dbReference type="Proteomes" id="UP000289340"/>
    </source>
</evidence>
<dbReference type="GO" id="GO:0005868">
    <property type="term" value="C:cytoplasmic dynein complex"/>
    <property type="evidence" value="ECO:0007669"/>
    <property type="project" value="TreeGrafter"/>
</dbReference>
<evidence type="ECO:0000256" key="2">
    <source>
        <dbReference type="ARBA" id="ARBA00004245"/>
    </source>
</evidence>
<dbReference type="Gene3D" id="3.30.740.10">
    <property type="entry name" value="Protein Inhibitor Of Neuronal Nitric Oxide Synthase"/>
    <property type="match status" value="1"/>
</dbReference>
<comment type="caution">
    <text evidence="12">The sequence shown here is derived from an EMBL/GenBank/DDBJ whole genome shotgun (WGS) entry which is preliminary data.</text>
</comment>
<feature type="compositionally biased region" description="Pro residues" evidence="11">
    <location>
        <begin position="60"/>
        <end position="70"/>
    </location>
</feature>
<evidence type="ECO:0000256" key="10">
    <source>
        <dbReference type="ARBA" id="ARBA00023242"/>
    </source>
</evidence>
<dbReference type="EMBL" id="QZWG01000009">
    <property type="protein sequence ID" value="RZB90561.1"/>
    <property type="molecule type" value="Genomic_DNA"/>
</dbReference>
<dbReference type="CDD" id="cd21452">
    <property type="entry name" value="DLC-like_DYNLL1_DYNLL2"/>
    <property type="match status" value="1"/>
</dbReference>
<organism evidence="12 13">
    <name type="scientific">Glycine soja</name>
    <name type="common">Wild soybean</name>
    <dbReference type="NCBI Taxonomy" id="3848"/>
    <lineage>
        <taxon>Eukaryota</taxon>
        <taxon>Viridiplantae</taxon>
        <taxon>Streptophyta</taxon>
        <taxon>Embryophyta</taxon>
        <taxon>Tracheophyta</taxon>
        <taxon>Spermatophyta</taxon>
        <taxon>Magnoliopsida</taxon>
        <taxon>eudicotyledons</taxon>
        <taxon>Gunneridae</taxon>
        <taxon>Pentapetalae</taxon>
        <taxon>rosids</taxon>
        <taxon>fabids</taxon>
        <taxon>Fabales</taxon>
        <taxon>Fabaceae</taxon>
        <taxon>Papilionoideae</taxon>
        <taxon>50 kb inversion clade</taxon>
        <taxon>NPAAA clade</taxon>
        <taxon>indigoferoid/millettioid clade</taxon>
        <taxon>Phaseoleae</taxon>
        <taxon>Glycine</taxon>
        <taxon>Glycine subgen. Soja</taxon>
    </lineage>
</organism>
<dbReference type="GO" id="GO:0051028">
    <property type="term" value="P:mRNA transport"/>
    <property type="evidence" value="ECO:0007669"/>
    <property type="project" value="UniProtKB-KW"/>
</dbReference>
<keyword evidence="7" id="KW-0509">mRNA transport</keyword>
<dbReference type="GO" id="GO:0005874">
    <property type="term" value="C:microtubule"/>
    <property type="evidence" value="ECO:0007669"/>
    <property type="project" value="UniProtKB-KW"/>
</dbReference>
<dbReference type="SMART" id="SM01375">
    <property type="entry name" value="Dynein_light"/>
    <property type="match status" value="1"/>
</dbReference>
<evidence type="ECO:0000256" key="1">
    <source>
        <dbReference type="ARBA" id="ARBA00004123"/>
    </source>
</evidence>
<sequence>MLLRRRRFDKTTPLATALPQKLTHHQSSFRETERKMSEDAKKNIAGALTARPNSDDQKPSPLPSPAPAVPPKKVIIKSADMIPDMQKEAVDIAVAAFEKYNVEKDVAEQIKKEFDKRHGPTWHCIVGRNFGFYKPLSELKQPVEDYREMSPTKGRGEELTIGDRRRWAYVKRVWLVNNRNTLGNKWIRPNDPKEMNGARSCGLGCGSAMLKELKRGNEAYYVELGMLTLYDLDLQRTVEGLEGVLEEYAELFQEAIELPPTRRCDHAIEIRAGSQIPYIRPYSYPHHQKEE</sequence>
<feature type="compositionally biased region" description="Basic and acidic residues" evidence="11">
    <location>
        <begin position="28"/>
        <end position="42"/>
    </location>
</feature>
<dbReference type="GO" id="GO:0015031">
    <property type="term" value="P:protein transport"/>
    <property type="evidence" value="ECO:0007669"/>
    <property type="project" value="UniProtKB-KW"/>
</dbReference>
<dbReference type="SUPFAM" id="SSF54648">
    <property type="entry name" value="DLC"/>
    <property type="match status" value="1"/>
</dbReference>
<dbReference type="AlphaFoldDB" id="A0A445IWN4"/>
<dbReference type="GO" id="GO:0005634">
    <property type="term" value="C:nucleus"/>
    <property type="evidence" value="ECO:0007669"/>
    <property type="project" value="UniProtKB-SubCell"/>
</dbReference>
<keyword evidence="13" id="KW-1185">Reference proteome</keyword>
<dbReference type="PANTHER" id="PTHR11886:SF35">
    <property type="entry name" value="DYNEIN LIGHT CHAIN"/>
    <property type="match status" value="1"/>
</dbReference>
<keyword evidence="9" id="KW-0206">Cytoskeleton</keyword>
<dbReference type="InterPro" id="IPR001372">
    <property type="entry name" value="Dynein_light_chain_typ-1/2"/>
</dbReference>
<evidence type="ECO:0000256" key="6">
    <source>
        <dbReference type="ARBA" id="ARBA00022701"/>
    </source>
</evidence>
<dbReference type="PANTHER" id="PTHR11886">
    <property type="entry name" value="DYNEIN LIGHT CHAIN"/>
    <property type="match status" value="1"/>
</dbReference>
<dbReference type="GO" id="GO:0045505">
    <property type="term" value="F:dynein intermediate chain binding"/>
    <property type="evidence" value="ECO:0007669"/>
    <property type="project" value="TreeGrafter"/>
</dbReference>
<evidence type="ECO:0000256" key="7">
    <source>
        <dbReference type="ARBA" id="ARBA00022816"/>
    </source>
</evidence>
<protein>
    <recommendedName>
        <fullName evidence="3">Dynein light chain 1, cytoplasmic</fullName>
    </recommendedName>
</protein>
<keyword evidence="4" id="KW-0813">Transport</keyword>
<dbReference type="InterPro" id="IPR037177">
    <property type="entry name" value="DLC_sf"/>
</dbReference>
<dbReference type="FunFam" id="3.30.740.10:FF:000005">
    <property type="entry name" value="Dynein light chain"/>
    <property type="match status" value="1"/>
</dbReference>
<keyword evidence="8" id="KW-0653">Protein transport</keyword>
<keyword evidence="10" id="KW-0539">Nucleus</keyword>
<gene>
    <name evidence="12" type="ORF">D0Y65_023157</name>
</gene>